<gene>
    <name evidence="1" type="ORF">BU23DRAFT_101001</name>
</gene>
<keyword evidence="2" id="KW-1185">Reference proteome</keyword>
<dbReference type="Proteomes" id="UP000800036">
    <property type="component" value="Unassembled WGS sequence"/>
</dbReference>
<proteinExistence type="predicted"/>
<organism evidence="1 2">
    <name type="scientific">Bimuria novae-zelandiae CBS 107.79</name>
    <dbReference type="NCBI Taxonomy" id="1447943"/>
    <lineage>
        <taxon>Eukaryota</taxon>
        <taxon>Fungi</taxon>
        <taxon>Dikarya</taxon>
        <taxon>Ascomycota</taxon>
        <taxon>Pezizomycotina</taxon>
        <taxon>Dothideomycetes</taxon>
        <taxon>Pleosporomycetidae</taxon>
        <taxon>Pleosporales</taxon>
        <taxon>Massarineae</taxon>
        <taxon>Didymosphaeriaceae</taxon>
        <taxon>Bimuria</taxon>
    </lineage>
</organism>
<dbReference type="EMBL" id="ML976657">
    <property type="protein sequence ID" value="KAF1979585.1"/>
    <property type="molecule type" value="Genomic_DNA"/>
</dbReference>
<dbReference type="InterPro" id="IPR038883">
    <property type="entry name" value="AN11006-like"/>
</dbReference>
<evidence type="ECO:0000313" key="1">
    <source>
        <dbReference type="EMBL" id="KAF1979585.1"/>
    </source>
</evidence>
<protein>
    <recommendedName>
        <fullName evidence="3">F-box domain-containing protein</fullName>
    </recommendedName>
</protein>
<evidence type="ECO:0000313" key="2">
    <source>
        <dbReference type="Proteomes" id="UP000800036"/>
    </source>
</evidence>
<evidence type="ECO:0008006" key="3">
    <source>
        <dbReference type="Google" id="ProtNLM"/>
    </source>
</evidence>
<reference evidence="1" key="1">
    <citation type="journal article" date="2020" name="Stud. Mycol.">
        <title>101 Dothideomycetes genomes: a test case for predicting lifestyles and emergence of pathogens.</title>
        <authorList>
            <person name="Haridas S."/>
            <person name="Albert R."/>
            <person name="Binder M."/>
            <person name="Bloem J."/>
            <person name="Labutti K."/>
            <person name="Salamov A."/>
            <person name="Andreopoulos B."/>
            <person name="Baker S."/>
            <person name="Barry K."/>
            <person name="Bills G."/>
            <person name="Bluhm B."/>
            <person name="Cannon C."/>
            <person name="Castanera R."/>
            <person name="Culley D."/>
            <person name="Daum C."/>
            <person name="Ezra D."/>
            <person name="Gonzalez J."/>
            <person name="Henrissat B."/>
            <person name="Kuo A."/>
            <person name="Liang C."/>
            <person name="Lipzen A."/>
            <person name="Lutzoni F."/>
            <person name="Magnuson J."/>
            <person name="Mondo S."/>
            <person name="Nolan M."/>
            <person name="Ohm R."/>
            <person name="Pangilinan J."/>
            <person name="Park H.-J."/>
            <person name="Ramirez L."/>
            <person name="Alfaro M."/>
            <person name="Sun H."/>
            <person name="Tritt A."/>
            <person name="Yoshinaga Y."/>
            <person name="Zwiers L.-H."/>
            <person name="Turgeon B."/>
            <person name="Goodwin S."/>
            <person name="Spatafora J."/>
            <person name="Crous P."/>
            <person name="Grigoriev I."/>
        </authorList>
    </citation>
    <scope>NUCLEOTIDE SEQUENCE</scope>
    <source>
        <strain evidence="1">CBS 107.79</strain>
    </source>
</reference>
<name>A0A6A5VRP7_9PLEO</name>
<sequence length="225" mass="26049">MQHIESTDNKVSSTDRHAINGEALLLRFPGELRNRIYEYAFGTRETKGKHYLDLFSLFFGHLRFDFNDKHRALLQICRLKQVCRQIRQETLHMQSNIFYNDHAFKHAAFRAMCMSHRPLPSPQHVAKVLVELSLCQFYYEGIFCGPWWLSRVSGLSQAYPEVEVMIILSQTGVSRDVRKALKHCAAIRRTLRGKTFLPGASASFRKQVAQLGRNFNSPVYQSIDL</sequence>
<dbReference type="AlphaFoldDB" id="A0A6A5VRP7"/>
<dbReference type="OrthoDB" id="62952at2759"/>
<dbReference type="PANTHER" id="PTHR42085">
    <property type="entry name" value="F-BOX DOMAIN-CONTAINING PROTEIN"/>
    <property type="match status" value="1"/>
</dbReference>
<dbReference type="PANTHER" id="PTHR42085:SF1">
    <property type="entry name" value="F-BOX DOMAIN-CONTAINING PROTEIN"/>
    <property type="match status" value="1"/>
</dbReference>
<accession>A0A6A5VRP7</accession>